<keyword evidence="3" id="KW-1185">Reference proteome</keyword>
<dbReference type="EMBL" id="DF157093">
    <property type="protein sequence ID" value="GAB64527.1"/>
    <property type="molecule type" value="Genomic_DNA"/>
</dbReference>
<keyword evidence="1" id="KW-0472">Membrane</keyword>
<organism evidence="2 3">
    <name type="scientific">Plasmodium cynomolgi (strain B)</name>
    <dbReference type="NCBI Taxonomy" id="1120755"/>
    <lineage>
        <taxon>Eukaryota</taxon>
        <taxon>Sar</taxon>
        <taxon>Alveolata</taxon>
        <taxon>Apicomplexa</taxon>
        <taxon>Aconoidasida</taxon>
        <taxon>Haemosporida</taxon>
        <taxon>Plasmodiidae</taxon>
        <taxon>Plasmodium</taxon>
        <taxon>Plasmodium (Plasmodium)</taxon>
    </lineage>
</organism>
<dbReference type="OrthoDB" id="387265at2759"/>
<dbReference type="AlphaFoldDB" id="K6V626"/>
<dbReference type="RefSeq" id="XP_004220814.1">
    <property type="nucleotide sequence ID" value="XM_004220766.1"/>
</dbReference>
<proteinExistence type="predicted"/>
<reference evidence="2 3" key="1">
    <citation type="journal article" date="2012" name="Nat. Genet.">
        <title>Plasmodium cynomolgi genome sequences provide insight into Plasmodium vivax and the monkey malaria clade.</title>
        <authorList>
            <person name="Tachibana S."/>
            <person name="Sullivan S.A."/>
            <person name="Kawai S."/>
            <person name="Nakamura S."/>
            <person name="Kim H.R."/>
            <person name="Goto N."/>
            <person name="Arisue N."/>
            <person name="Palacpac N.M.Q."/>
            <person name="Honma H."/>
            <person name="Yagi M."/>
            <person name="Tougan T."/>
            <person name="Katakai Y."/>
            <person name="Kaneko O."/>
            <person name="Mita T."/>
            <person name="Kita K."/>
            <person name="Yasutomi Y."/>
            <person name="Sutton P.L."/>
            <person name="Shakhbatyan R."/>
            <person name="Horii T."/>
            <person name="Yasunaga T."/>
            <person name="Barnwell J.W."/>
            <person name="Escalante A.A."/>
            <person name="Carlton J.M."/>
            <person name="Tanabe K."/>
        </authorList>
    </citation>
    <scope>NUCLEOTIDE SEQUENCE [LARGE SCALE GENOMIC DNA]</scope>
    <source>
        <strain evidence="2 3">B</strain>
    </source>
</reference>
<dbReference type="GeneID" id="14691117"/>
<evidence type="ECO:0000313" key="2">
    <source>
        <dbReference type="EMBL" id="GAB64527.1"/>
    </source>
</evidence>
<sequence>NTVDVAALKASSSSSSLRHRCGRVLSEFATSGDERSLSDEASSTVTSNETHSLYSDFNEEDEGNLQHYLTSRIHRERGGRRRRDVNDFLGSLDSLDSVGSRRRMLKKILSHLKKHETFDYDELMNYVDNHLEGEQKERMKLLVDELKDYKAKYLNMKFGFKNSMKKIRKKMKSQIKLMILLVPSITCLFVLLWLIVSMTMFGPGAVACAPAIASTVVTPSAVGAAGAASAVSAASAASAVSTAAAFSAPTAACSALSNMMVPTGFACCGSICKVIYAPFPLAFL</sequence>
<keyword evidence="1" id="KW-0812">Transmembrane</keyword>
<dbReference type="VEuPathDB" id="PlasmoDB:PCYB_012600"/>
<keyword evidence="1" id="KW-1133">Transmembrane helix</keyword>
<gene>
    <name evidence="2" type="ORF">PCYB_012600</name>
</gene>
<evidence type="ECO:0000256" key="1">
    <source>
        <dbReference type="SAM" id="Phobius"/>
    </source>
</evidence>
<evidence type="ECO:0000313" key="3">
    <source>
        <dbReference type="Proteomes" id="UP000006319"/>
    </source>
</evidence>
<feature type="transmembrane region" description="Helical" evidence="1">
    <location>
        <begin position="175"/>
        <end position="196"/>
    </location>
</feature>
<accession>K6V626</accession>
<dbReference type="OMA" id="IFTCCEN"/>
<dbReference type="KEGG" id="pcy:PCYB_012600"/>
<protein>
    <submittedName>
        <fullName evidence="2">Uncharacterized protein</fullName>
    </submittedName>
</protein>
<dbReference type="Proteomes" id="UP000006319">
    <property type="component" value="Chromosome 1"/>
</dbReference>
<feature type="non-terminal residue" evidence="2">
    <location>
        <position position="1"/>
    </location>
</feature>
<name>K6V626_PLACD</name>